<gene>
    <name evidence="10" type="primary">tnpB</name>
    <name evidence="10" type="ORF">GT728_18420</name>
</gene>
<dbReference type="RefSeq" id="WP_161234279.1">
    <property type="nucleotide sequence ID" value="NZ_JADMTA010000060.1"/>
</dbReference>
<keyword evidence="3" id="KW-0479">Metal-binding</keyword>
<dbReference type="GO" id="GO:0003677">
    <property type="term" value="F:DNA binding"/>
    <property type="evidence" value="ECO:0007669"/>
    <property type="project" value="UniProtKB-KW"/>
</dbReference>
<dbReference type="EMBL" id="WWVQ01000070">
    <property type="protein sequence ID" value="MZL35099.1"/>
    <property type="molecule type" value="Genomic_DNA"/>
</dbReference>
<dbReference type="NCBIfam" id="TIGR01766">
    <property type="entry name" value="IS200/IS605 family accessory protein TnpB-like domain"/>
    <property type="match status" value="1"/>
</dbReference>
<organism evidence="10 11">
    <name type="scientific">Blautia wexlerae</name>
    <dbReference type="NCBI Taxonomy" id="418240"/>
    <lineage>
        <taxon>Bacteria</taxon>
        <taxon>Bacillati</taxon>
        <taxon>Bacillota</taxon>
        <taxon>Clostridia</taxon>
        <taxon>Lachnospirales</taxon>
        <taxon>Lachnospiraceae</taxon>
        <taxon>Blautia</taxon>
    </lineage>
</organism>
<dbReference type="Pfam" id="PF07282">
    <property type="entry name" value="Cas12f1-like_TNB"/>
    <property type="match status" value="1"/>
</dbReference>
<dbReference type="Pfam" id="PF01385">
    <property type="entry name" value="OrfB_IS605"/>
    <property type="match status" value="1"/>
</dbReference>
<comment type="caution">
    <text evidence="10">The sequence shown here is derived from an EMBL/GenBank/DDBJ whole genome shotgun (WGS) entry which is preliminary data.</text>
</comment>
<evidence type="ECO:0000256" key="2">
    <source>
        <dbReference type="ARBA" id="ARBA00022578"/>
    </source>
</evidence>
<evidence type="ECO:0000259" key="7">
    <source>
        <dbReference type="Pfam" id="PF01385"/>
    </source>
</evidence>
<evidence type="ECO:0000313" key="11">
    <source>
        <dbReference type="Proteomes" id="UP000477285"/>
    </source>
</evidence>
<proteinExistence type="inferred from homology"/>
<protein>
    <submittedName>
        <fullName evidence="10">IS200/IS605 family element transposase accessory protein TnpB</fullName>
    </submittedName>
</protein>
<dbReference type="InterPro" id="IPR021027">
    <property type="entry name" value="Transposase_put_HTH"/>
</dbReference>
<dbReference type="InterPro" id="IPR001959">
    <property type="entry name" value="Transposase"/>
</dbReference>
<name>A0A6L8T6H8_9FIRM</name>
<dbReference type="GO" id="GO:0032196">
    <property type="term" value="P:transposition"/>
    <property type="evidence" value="ECO:0007669"/>
    <property type="project" value="UniProtKB-KW"/>
</dbReference>
<evidence type="ECO:0000256" key="6">
    <source>
        <dbReference type="ARBA" id="ARBA00023172"/>
    </source>
</evidence>
<dbReference type="InterPro" id="IPR010095">
    <property type="entry name" value="Cas12f1-like_TNB"/>
</dbReference>
<keyword evidence="5" id="KW-0238">DNA-binding</keyword>
<evidence type="ECO:0000256" key="4">
    <source>
        <dbReference type="ARBA" id="ARBA00022833"/>
    </source>
</evidence>
<evidence type="ECO:0000256" key="1">
    <source>
        <dbReference type="ARBA" id="ARBA00008761"/>
    </source>
</evidence>
<keyword evidence="6" id="KW-0233">DNA recombination</keyword>
<dbReference type="GO" id="GO:0006310">
    <property type="term" value="P:DNA recombination"/>
    <property type="evidence" value="ECO:0007669"/>
    <property type="project" value="UniProtKB-KW"/>
</dbReference>
<dbReference type="GO" id="GO:0046872">
    <property type="term" value="F:metal ion binding"/>
    <property type="evidence" value="ECO:0007669"/>
    <property type="project" value="UniProtKB-KW"/>
</dbReference>
<evidence type="ECO:0000256" key="3">
    <source>
        <dbReference type="ARBA" id="ARBA00022723"/>
    </source>
</evidence>
<dbReference type="NCBIfam" id="NF040570">
    <property type="entry name" value="guided_TnpB"/>
    <property type="match status" value="1"/>
</dbReference>
<dbReference type="Pfam" id="PF12323">
    <property type="entry name" value="HTH_OrfB_IS605"/>
    <property type="match status" value="1"/>
</dbReference>
<reference evidence="10 11" key="1">
    <citation type="journal article" date="2019" name="Nat. Med.">
        <title>A library of human gut bacterial isolates paired with longitudinal multiomics data enables mechanistic microbiome research.</title>
        <authorList>
            <person name="Poyet M."/>
            <person name="Groussin M."/>
            <person name="Gibbons S.M."/>
            <person name="Avila-Pacheco J."/>
            <person name="Jiang X."/>
            <person name="Kearney S.M."/>
            <person name="Perrotta A.R."/>
            <person name="Berdy B."/>
            <person name="Zhao S."/>
            <person name="Lieberman T.D."/>
            <person name="Swanson P.K."/>
            <person name="Smith M."/>
            <person name="Roesemann S."/>
            <person name="Alexander J.E."/>
            <person name="Rich S.A."/>
            <person name="Livny J."/>
            <person name="Vlamakis H."/>
            <person name="Clish C."/>
            <person name="Bullock K."/>
            <person name="Deik A."/>
            <person name="Scott J."/>
            <person name="Pierce K.A."/>
            <person name="Xavier R.J."/>
            <person name="Alm E.J."/>
        </authorList>
    </citation>
    <scope>NUCLEOTIDE SEQUENCE [LARGE SCALE GENOMIC DNA]</scope>
    <source>
        <strain evidence="10 11">BIOML-A1</strain>
    </source>
</reference>
<dbReference type="Proteomes" id="UP000477285">
    <property type="component" value="Unassembled WGS sequence"/>
</dbReference>
<evidence type="ECO:0000259" key="8">
    <source>
        <dbReference type="Pfam" id="PF07282"/>
    </source>
</evidence>
<dbReference type="AlphaFoldDB" id="A0A6L8T6H8"/>
<keyword evidence="4" id="KW-0862">Zinc</keyword>
<evidence type="ECO:0000313" key="10">
    <source>
        <dbReference type="EMBL" id="MZL35099.1"/>
    </source>
</evidence>
<feature type="domain" description="Transposase putative helix-turn-helix" evidence="9">
    <location>
        <begin position="66"/>
        <end position="102"/>
    </location>
</feature>
<accession>A0A6L8T6H8</accession>
<feature type="domain" description="Cas12f1-like TNB" evidence="8">
    <location>
        <begin position="374"/>
        <end position="441"/>
    </location>
</feature>
<comment type="similarity">
    <text evidence="1">In the C-terminal section; belongs to the transposase 35 family.</text>
</comment>
<evidence type="ECO:0000259" key="9">
    <source>
        <dbReference type="Pfam" id="PF12323"/>
    </source>
</evidence>
<sequence>MARRKVKITDFIQTCETNSRLQYLADSFMPSCSLYDVIDGNYVPPQKEKTRKKSSSRRMADADTMFIAYRFRGYPTEEQESYLKQNIGAARFMWNRMLSDYELMWRELWKTIPMTPADYKGTSGLEWLSDVDSYALLNVQLNLEKARSDYFSGDKGKPRYKKKHCCRDTYTTNFCKNNIRFEGDGIRLPKIADPIRLSMHIPVRPGGQLKNVTVIHEPDGKWYFSIVLEYPAEEAEPSFGLQQFFKTGDRDAVSAIGLDMSVPFLYVDNTGKKPSYEINGNEIRFMKQYRKLESRIAKEQRRLSHMVKDSCNYAKQCQKIARLHAKAKHRRDDFLHQIAVRLVRKYDLIAIEDLDMAAMKKSLKLGKSVSDVGWGKFTQILEELCNKFGKLLIRVGRWYPSSKTCSHCGSIDKDLKLNDRVYECSECGHTMNRDKNAAVNILEEAFRILEENMFRPSVEGYKKPALISTIA</sequence>
<evidence type="ECO:0000256" key="5">
    <source>
        <dbReference type="ARBA" id="ARBA00023125"/>
    </source>
</evidence>
<keyword evidence="2" id="KW-0815">Transposition</keyword>
<feature type="domain" description="Probable transposase IS891/IS1136/IS1341" evidence="7">
    <location>
        <begin position="252"/>
        <end position="362"/>
    </location>
</feature>